<protein>
    <submittedName>
        <fullName evidence="2">Uncharacterized protein</fullName>
    </submittedName>
</protein>
<feature type="transmembrane region" description="Helical" evidence="1">
    <location>
        <begin position="27"/>
        <end position="51"/>
    </location>
</feature>
<feature type="transmembrane region" description="Helical" evidence="1">
    <location>
        <begin position="58"/>
        <end position="78"/>
    </location>
</feature>
<evidence type="ECO:0000313" key="3">
    <source>
        <dbReference type="Proteomes" id="UP000184368"/>
    </source>
</evidence>
<dbReference type="Proteomes" id="UP000184368">
    <property type="component" value="Unassembled WGS sequence"/>
</dbReference>
<keyword evidence="1" id="KW-0812">Transmembrane</keyword>
<evidence type="ECO:0000313" key="2">
    <source>
        <dbReference type="EMBL" id="SHF94430.1"/>
    </source>
</evidence>
<keyword evidence="1" id="KW-0472">Membrane</keyword>
<feature type="transmembrane region" description="Helical" evidence="1">
    <location>
        <begin position="121"/>
        <end position="139"/>
    </location>
</feature>
<name>A0A1M5FSB3_9BACT</name>
<feature type="transmembrane region" description="Helical" evidence="1">
    <location>
        <begin position="159"/>
        <end position="178"/>
    </location>
</feature>
<evidence type="ECO:0000256" key="1">
    <source>
        <dbReference type="SAM" id="Phobius"/>
    </source>
</evidence>
<organism evidence="2 3">
    <name type="scientific">Cnuella takakiae</name>
    <dbReference type="NCBI Taxonomy" id="1302690"/>
    <lineage>
        <taxon>Bacteria</taxon>
        <taxon>Pseudomonadati</taxon>
        <taxon>Bacteroidota</taxon>
        <taxon>Chitinophagia</taxon>
        <taxon>Chitinophagales</taxon>
        <taxon>Chitinophagaceae</taxon>
        <taxon>Cnuella</taxon>
    </lineage>
</organism>
<gene>
    <name evidence="2" type="ORF">SAMN05444008_114139</name>
</gene>
<accession>A0A1M5FSB3</accession>
<dbReference type="EMBL" id="FQUO01000014">
    <property type="protein sequence ID" value="SHF94430.1"/>
    <property type="molecule type" value="Genomic_DNA"/>
</dbReference>
<dbReference type="AlphaFoldDB" id="A0A1M5FSB3"/>
<proteinExistence type="predicted"/>
<keyword evidence="1" id="KW-1133">Transmembrane helix</keyword>
<keyword evidence="3" id="KW-1185">Reference proteome</keyword>
<sequence length="181" mass="20959">MEQVVAYINVLADNPIHNLHKLKIFNIAAYLISLVCVLLVYLCATGIWNILGNNLQTFALYTGLLIPLFLLFLGYTLLRDTWIYMMWLLLGAFMLWLYWILKDKPALQMPRTSSIVSFKSLLVFLLVFKVGTFFVKKLSGQEYVTPSKGPGNDIFEDRHPRFVDFIFFALFFFTIILAQDL</sequence>
<dbReference type="RefSeq" id="WP_073045799.1">
    <property type="nucleotide sequence ID" value="NZ_FQUO01000014.1"/>
</dbReference>
<dbReference type="STRING" id="1302690.BUE76_18530"/>
<feature type="transmembrane region" description="Helical" evidence="1">
    <location>
        <begin position="84"/>
        <end position="101"/>
    </location>
</feature>
<reference evidence="2 3" key="1">
    <citation type="submission" date="2016-11" db="EMBL/GenBank/DDBJ databases">
        <authorList>
            <person name="Jaros S."/>
            <person name="Januszkiewicz K."/>
            <person name="Wedrychowicz H."/>
        </authorList>
    </citation>
    <scope>NUCLEOTIDE SEQUENCE [LARGE SCALE GENOMIC DNA]</scope>
    <source>
        <strain evidence="2 3">DSM 26897</strain>
    </source>
</reference>